<evidence type="ECO:0000313" key="3">
    <source>
        <dbReference type="EMBL" id="PON60608.1"/>
    </source>
</evidence>
<keyword evidence="2" id="KW-0812">Transmembrane</keyword>
<keyword evidence="4" id="KW-1185">Reference proteome</keyword>
<feature type="transmembrane region" description="Helical" evidence="2">
    <location>
        <begin position="53"/>
        <end position="70"/>
    </location>
</feature>
<gene>
    <name evidence="3" type="ORF">PanWU01x14_152200</name>
</gene>
<feature type="non-terminal residue" evidence="3">
    <location>
        <position position="1"/>
    </location>
</feature>
<protein>
    <submittedName>
        <fullName evidence="3">Uncharacterized protein</fullName>
    </submittedName>
</protein>
<comment type="caution">
    <text evidence="3">The sequence shown here is derived from an EMBL/GenBank/DDBJ whole genome shotgun (WGS) entry which is preliminary data.</text>
</comment>
<sequence>ASETREKRIEGEELGKKRVMEEGRGLHQKRGEQNNYDDPFFDPSKYAPYGNELSNLIFIIIIFPFPISLFDSATETTSPLHFPYQIINYTQLNLSLSLSLSLSSTPYISTLK</sequence>
<evidence type="ECO:0000256" key="1">
    <source>
        <dbReference type="SAM" id="MobiDB-lite"/>
    </source>
</evidence>
<dbReference type="OrthoDB" id="10456345at2759"/>
<dbReference type="Proteomes" id="UP000237105">
    <property type="component" value="Unassembled WGS sequence"/>
</dbReference>
<proteinExistence type="predicted"/>
<name>A0A2P5CHV4_PARAD</name>
<feature type="compositionally biased region" description="Basic and acidic residues" evidence="1">
    <location>
        <begin position="1"/>
        <end position="32"/>
    </location>
</feature>
<dbReference type="AlphaFoldDB" id="A0A2P5CHV4"/>
<keyword evidence="2" id="KW-1133">Transmembrane helix</keyword>
<feature type="region of interest" description="Disordered" evidence="1">
    <location>
        <begin position="1"/>
        <end position="37"/>
    </location>
</feature>
<organism evidence="3 4">
    <name type="scientific">Parasponia andersonii</name>
    <name type="common">Sponia andersonii</name>
    <dbReference type="NCBI Taxonomy" id="3476"/>
    <lineage>
        <taxon>Eukaryota</taxon>
        <taxon>Viridiplantae</taxon>
        <taxon>Streptophyta</taxon>
        <taxon>Embryophyta</taxon>
        <taxon>Tracheophyta</taxon>
        <taxon>Spermatophyta</taxon>
        <taxon>Magnoliopsida</taxon>
        <taxon>eudicotyledons</taxon>
        <taxon>Gunneridae</taxon>
        <taxon>Pentapetalae</taxon>
        <taxon>rosids</taxon>
        <taxon>fabids</taxon>
        <taxon>Rosales</taxon>
        <taxon>Cannabaceae</taxon>
        <taxon>Parasponia</taxon>
    </lineage>
</organism>
<dbReference type="EMBL" id="JXTB01000129">
    <property type="protein sequence ID" value="PON60608.1"/>
    <property type="molecule type" value="Genomic_DNA"/>
</dbReference>
<evidence type="ECO:0000256" key="2">
    <source>
        <dbReference type="SAM" id="Phobius"/>
    </source>
</evidence>
<accession>A0A2P5CHV4</accession>
<evidence type="ECO:0000313" key="4">
    <source>
        <dbReference type="Proteomes" id="UP000237105"/>
    </source>
</evidence>
<reference evidence="4" key="1">
    <citation type="submission" date="2016-06" db="EMBL/GenBank/DDBJ databases">
        <title>Parallel loss of symbiosis genes in relatives of nitrogen-fixing non-legume Parasponia.</title>
        <authorList>
            <person name="Van Velzen R."/>
            <person name="Holmer R."/>
            <person name="Bu F."/>
            <person name="Rutten L."/>
            <person name="Van Zeijl A."/>
            <person name="Liu W."/>
            <person name="Santuari L."/>
            <person name="Cao Q."/>
            <person name="Sharma T."/>
            <person name="Shen D."/>
            <person name="Roswanjaya Y."/>
            <person name="Wardhani T."/>
            <person name="Kalhor M.S."/>
            <person name="Jansen J."/>
            <person name="Van den Hoogen J."/>
            <person name="Gungor B."/>
            <person name="Hartog M."/>
            <person name="Hontelez J."/>
            <person name="Verver J."/>
            <person name="Yang W.-C."/>
            <person name="Schijlen E."/>
            <person name="Repin R."/>
            <person name="Schilthuizen M."/>
            <person name="Schranz E."/>
            <person name="Heidstra R."/>
            <person name="Miyata K."/>
            <person name="Fedorova E."/>
            <person name="Kohlen W."/>
            <person name="Bisseling T."/>
            <person name="Smit S."/>
            <person name="Geurts R."/>
        </authorList>
    </citation>
    <scope>NUCLEOTIDE SEQUENCE [LARGE SCALE GENOMIC DNA]</scope>
    <source>
        <strain evidence="4">cv. WU1-14</strain>
    </source>
</reference>
<keyword evidence="2" id="KW-0472">Membrane</keyword>